<dbReference type="SUPFAM" id="SSF47384">
    <property type="entry name" value="Homodimeric domain of signal transducing histidine kinase"/>
    <property type="match status" value="1"/>
</dbReference>
<dbReference type="InterPro" id="IPR003660">
    <property type="entry name" value="HAMP_dom"/>
</dbReference>
<dbReference type="Pfam" id="PF00072">
    <property type="entry name" value="Response_reg"/>
    <property type="match status" value="1"/>
</dbReference>
<dbReference type="InterPro" id="IPR003594">
    <property type="entry name" value="HATPase_dom"/>
</dbReference>
<evidence type="ECO:0000259" key="19">
    <source>
        <dbReference type="PROSITE" id="PS50110"/>
    </source>
</evidence>
<comment type="subcellular location">
    <subcellularLocation>
        <location evidence="2">Cell membrane</location>
        <topology evidence="2">Multi-pass membrane protein</topology>
    </subcellularLocation>
</comment>
<keyword evidence="10" id="KW-0067">ATP-binding</keyword>
<dbReference type="Pfam" id="PF02518">
    <property type="entry name" value="HATPase_c"/>
    <property type="match status" value="1"/>
</dbReference>
<feature type="region of interest" description="Disordered" evidence="16">
    <location>
        <begin position="450"/>
        <end position="475"/>
    </location>
</feature>
<dbReference type="SUPFAM" id="SSF52172">
    <property type="entry name" value="CheY-like"/>
    <property type="match status" value="1"/>
</dbReference>
<dbReference type="SMART" id="SM00387">
    <property type="entry name" value="HATPase_c"/>
    <property type="match status" value="1"/>
</dbReference>
<protein>
    <recommendedName>
        <fullName evidence="13">Circadian input-output histidine kinase CikA</fullName>
        <ecNumber evidence="4">2.7.13.3</ecNumber>
    </recommendedName>
</protein>
<dbReference type="AlphaFoldDB" id="A0A160M6H3"/>
<evidence type="ECO:0000256" key="17">
    <source>
        <dbReference type="SAM" id="Phobius"/>
    </source>
</evidence>
<dbReference type="GO" id="GO:0005886">
    <property type="term" value="C:plasma membrane"/>
    <property type="evidence" value="ECO:0007669"/>
    <property type="project" value="UniProtKB-SubCell"/>
</dbReference>
<evidence type="ECO:0000256" key="10">
    <source>
        <dbReference type="ARBA" id="ARBA00022840"/>
    </source>
</evidence>
<feature type="domain" description="HAMP" evidence="20">
    <location>
        <begin position="206"/>
        <end position="260"/>
    </location>
</feature>
<dbReference type="KEGG" id="bon:A361_02180"/>
<dbReference type="Pfam" id="PF00672">
    <property type="entry name" value="HAMP"/>
    <property type="match status" value="1"/>
</dbReference>
<keyword evidence="12 17" id="KW-0472">Membrane</keyword>
<accession>A0A160M6H3</accession>
<evidence type="ECO:0000256" key="14">
    <source>
        <dbReference type="PROSITE-ProRule" id="PRU00169"/>
    </source>
</evidence>
<feature type="transmembrane region" description="Helical" evidence="17">
    <location>
        <begin position="182"/>
        <end position="205"/>
    </location>
</feature>
<keyword evidence="15" id="KW-0175">Coiled coil</keyword>
<dbReference type="PROSITE" id="PS50110">
    <property type="entry name" value="RESPONSE_REGULATORY"/>
    <property type="match status" value="1"/>
</dbReference>
<evidence type="ECO:0000256" key="5">
    <source>
        <dbReference type="ARBA" id="ARBA00022475"/>
    </source>
</evidence>
<feature type="domain" description="Response regulatory" evidence="19">
    <location>
        <begin position="813"/>
        <end position="930"/>
    </location>
</feature>
<evidence type="ECO:0000256" key="1">
    <source>
        <dbReference type="ARBA" id="ARBA00000085"/>
    </source>
</evidence>
<evidence type="ECO:0000256" key="9">
    <source>
        <dbReference type="ARBA" id="ARBA00022777"/>
    </source>
</evidence>
<evidence type="ECO:0000259" key="20">
    <source>
        <dbReference type="PROSITE" id="PS50885"/>
    </source>
</evidence>
<dbReference type="CDD" id="cd17546">
    <property type="entry name" value="REC_hyHK_CKI1_RcsC-like"/>
    <property type="match status" value="1"/>
</dbReference>
<organism evidence="21 22">
    <name type="scientific">Cytobacillus oceanisediminis 2691</name>
    <dbReference type="NCBI Taxonomy" id="1196031"/>
    <lineage>
        <taxon>Bacteria</taxon>
        <taxon>Bacillati</taxon>
        <taxon>Bacillota</taxon>
        <taxon>Bacilli</taxon>
        <taxon>Bacillales</taxon>
        <taxon>Bacillaceae</taxon>
        <taxon>Cytobacillus</taxon>
    </lineage>
</organism>
<keyword evidence="11" id="KW-0902">Two-component regulatory system</keyword>
<evidence type="ECO:0000256" key="12">
    <source>
        <dbReference type="ARBA" id="ARBA00023136"/>
    </source>
</evidence>
<feature type="compositionally biased region" description="Low complexity" evidence="16">
    <location>
        <begin position="455"/>
        <end position="475"/>
    </location>
</feature>
<keyword evidence="17" id="KW-1133">Transmembrane helix</keyword>
<dbReference type="PANTHER" id="PTHR45339">
    <property type="entry name" value="HYBRID SIGNAL TRANSDUCTION HISTIDINE KINASE J"/>
    <property type="match status" value="1"/>
</dbReference>
<dbReference type="InterPro" id="IPR003018">
    <property type="entry name" value="GAF"/>
</dbReference>
<dbReference type="SUPFAM" id="SSF55874">
    <property type="entry name" value="ATPase domain of HSP90 chaperone/DNA topoisomerase II/histidine kinase"/>
    <property type="match status" value="1"/>
</dbReference>
<keyword evidence="5" id="KW-1003">Cell membrane</keyword>
<dbReference type="GO" id="GO:0005524">
    <property type="term" value="F:ATP binding"/>
    <property type="evidence" value="ECO:0007669"/>
    <property type="project" value="UniProtKB-KW"/>
</dbReference>
<evidence type="ECO:0000256" key="4">
    <source>
        <dbReference type="ARBA" id="ARBA00012438"/>
    </source>
</evidence>
<evidence type="ECO:0000313" key="22">
    <source>
        <dbReference type="Proteomes" id="UP000077856"/>
    </source>
</evidence>
<dbReference type="PANTHER" id="PTHR45339:SF1">
    <property type="entry name" value="HYBRID SIGNAL TRANSDUCTION HISTIDINE KINASE J"/>
    <property type="match status" value="1"/>
</dbReference>
<dbReference type="InterPro" id="IPR004358">
    <property type="entry name" value="Sig_transdc_His_kin-like_C"/>
</dbReference>
<keyword evidence="8" id="KW-0547">Nucleotide-binding</keyword>
<dbReference type="SMART" id="SM00388">
    <property type="entry name" value="HisKA"/>
    <property type="match status" value="1"/>
</dbReference>
<feature type="region of interest" description="Disordered" evidence="16">
    <location>
        <begin position="779"/>
        <end position="809"/>
    </location>
</feature>
<feature type="coiled-coil region" evidence="15">
    <location>
        <begin position="80"/>
        <end position="107"/>
    </location>
</feature>
<dbReference type="Proteomes" id="UP000077856">
    <property type="component" value="Chromosome"/>
</dbReference>
<dbReference type="CDD" id="cd16922">
    <property type="entry name" value="HATPase_EvgS-ArcB-TorS-like"/>
    <property type="match status" value="1"/>
</dbReference>
<keyword evidence="6 14" id="KW-0597">Phosphoprotein</keyword>
<gene>
    <name evidence="21" type="ORF">A361_02180</name>
</gene>
<dbReference type="InterPro" id="IPR005467">
    <property type="entry name" value="His_kinase_dom"/>
</dbReference>
<dbReference type="eggNOG" id="COG2205">
    <property type="taxonomic scope" value="Bacteria"/>
</dbReference>
<dbReference type="Gene3D" id="6.10.340.10">
    <property type="match status" value="1"/>
</dbReference>
<dbReference type="SUPFAM" id="SSF55781">
    <property type="entry name" value="GAF domain-like"/>
    <property type="match status" value="1"/>
</dbReference>
<evidence type="ECO:0000256" key="11">
    <source>
        <dbReference type="ARBA" id="ARBA00023012"/>
    </source>
</evidence>
<dbReference type="Gene3D" id="3.30.565.10">
    <property type="entry name" value="Histidine kinase-like ATPase, C-terminal domain"/>
    <property type="match status" value="1"/>
</dbReference>
<dbReference type="InterPro" id="IPR036097">
    <property type="entry name" value="HisK_dim/P_sf"/>
</dbReference>
<dbReference type="Pfam" id="PF13185">
    <property type="entry name" value="GAF_2"/>
    <property type="match status" value="1"/>
</dbReference>
<keyword evidence="17" id="KW-0812">Transmembrane</keyword>
<feature type="transmembrane region" description="Helical" evidence="17">
    <location>
        <begin position="7"/>
        <end position="29"/>
    </location>
</feature>
<dbReference type="PRINTS" id="PR00344">
    <property type="entry name" value="BCTRLSENSOR"/>
</dbReference>
<dbReference type="InterPro" id="IPR036890">
    <property type="entry name" value="HATPase_C_sf"/>
</dbReference>
<dbReference type="SMART" id="SM00304">
    <property type="entry name" value="HAMP"/>
    <property type="match status" value="1"/>
</dbReference>
<evidence type="ECO:0000259" key="18">
    <source>
        <dbReference type="PROSITE" id="PS50109"/>
    </source>
</evidence>
<name>A0A160M6H3_9BACI</name>
<dbReference type="PROSITE" id="PS50885">
    <property type="entry name" value="HAMP"/>
    <property type="match status" value="1"/>
</dbReference>
<proteinExistence type="inferred from homology"/>
<evidence type="ECO:0000313" key="21">
    <source>
        <dbReference type="EMBL" id="AND38000.1"/>
    </source>
</evidence>
<dbReference type="GO" id="GO:0000155">
    <property type="term" value="F:phosphorelay sensor kinase activity"/>
    <property type="evidence" value="ECO:0007669"/>
    <property type="project" value="InterPro"/>
</dbReference>
<dbReference type="Pfam" id="PF00512">
    <property type="entry name" value="HisKA"/>
    <property type="match status" value="1"/>
</dbReference>
<evidence type="ECO:0000256" key="2">
    <source>
        <dbReference type="ARBA" id="ARBA00004651"/>
    </source>
</evidence>
<dbReference type="InterPro" id="IPR003661">
    <property type="entry name" value="HisK_dim/P_dom"/>
</dbReference>
<evidence type="ECO:0000256" key="15">
    <source>
        <dbReference type="SAM" id="Coils"/>
    </source>
</evidence>
<evidence type="ECO:0000256" key="6">
    <source>
        <dbReference type="ARBA" id="ARBA00022553"/>
    </source>
</evidence>
<evidence type="ECO:0000256" key="16">
    <source>
        <dbReference type="SAM" id="MobiDB-lite"/>
    </source>
</evidence>
<dbReference type="PROSITE" id="PS50109">
    <property type="entry name" value="HIS_KIN"/>
    <property type="match status" value="1"/>
</dbReference>
<dbReference type="InterPro" id="IPR011006">
    <property type="entry name" value="CheY-like_superfamily"/>
</dbReference>
<evidence type="ECO:0000256" key="13">
    <source>
        <dbReference type="ARBA" id="ARBA00074306"/>
    </source>
</evidence>
<evidence type="ECO:0000256" key="7">
    <source>
        <dbReference type="ARBA" id="ARBA00022679"/>
    </source>
</evidence>
<dbReference type="Pfam" id="PF12729">
    <property type="entry name" value="4HB_MCP_1"/>
    <property type="match status" value="1"/>
</dbReference>
<dbReference type="CDD" id="cd06225">
    <property type="entry name" value="HAMP"/>
    <property type="match status" value="1"/>
</dbReference>
<evidence type="ECO:0000256" key="3">
    <source>
        <dbReference type="ARBA" id="ARBA00006402"/>
    </source>
</evidence>
<dbReference type="STRING" id="1196031.A361_02180"/>
<dbReference type="InterPro" id="IPR024478">
    <property type="entry name" value="HlyB_4HB_MCP"/>
</dbReference>
<feature type="compositionally biased region" description="Basic and acidic residues" evidence="16">
    <location>
        <begin position="799"/>
        <end position="809"/>
    </location>
</feature>
<dbReference type="RefSeq" id="WP_019380095.1">
    <property type="nucleotide sequence ID" value="NZ_CP015506.1"/>
</dbReference>
<dbReference type="CDD" id="cd00082">
    <property type="entry name" value="HisKA"/>
    <property type="match status" value="1"/>
</dbReference>
<reference evidence="21 22" key="1">
    <citation type="submission" date="2016-04" db="EMBL/GenBank/DDBJ databases">
        <title>Complete genome sequence of Bacillus oceanisediminis strain 2691.</title>
        <authorList>
            <person name="Jeong H."/>
            <person name="Kim H.J."/>
            <person name="Lee D.-W."/>
        </authorList>
    </citation>
    <scope>NUCLEOTIDE SEQUENCE [LARGE SCALE GENOMIC DNA]</scope>
    <source>
        <strain evidence="21 22">2691</strain>
    </source>
</reference>
<dbReference type="SMART" id="SM00448">
    <property type="entry name" value="REC"/>
    <property type="match status" value="1"/>
</dbReference>
<comment type="similarity">
    <text evidence="3">In the N-terminal section; belongs to the phytochrome family.</text>
</comment>
<dbReference type="FunFam" id="3.30.565.10:FF:000010">
    <property type="entry name" value="Sensor histidine kinase RcsC"/>
    <property type="match status" value="1"/>
</dbReference>
<sequence>MSFKRKQIMGLGLTVFFMFILMFVILSMVNGMKANMLEIVEDRYYKVNQATEIRQLFYQTDQQLLSVLTDIESADPAMTAEFIEANHEGIQTRILKLENELNRQKSSLLLKEVEQAYESYAQMQNSFIGLMGSRDLDSLEDLYRDERENRNSLLVKLAEFKDYQESIMADSLENANETYSQLVATLVAAVAIAIILIVGVTVWVIRSTGRSISLITKGIKDIDYQDLSSISRLNIETKDEIGEIAIAFNSMADSLENYYEKEQRYSAEISEQNWIQSQSAALVSIYSQHVTIANLAADFISRLAPAAGANLGVFYVKDDSGSKPVYKKQAAYADGAKDAGRDFFFAGEGIAGQTVRDKKTIFLHDVPEDYKVLSTGLGDVRPKSIMMAPVMLKDEAVAVVELASLRPFTDAQIKLLEKVIETLGIAITNISGRMEIERLLAESQAQTEELKAQAEELQSQSEELQAQSEEMQSQSEELRMINEQLEERSRDAEMKSEELQAAKEELEEKAKQLSLSSKYKSEFLANMSHELRTPLNSILLLSEMLAEDPDQMLTEEQKEFSKVIHTSGQDLLTLINDILDLSKVEVGKLEISFEEVNMGEMSQRMNQHFTQVAKHKNLEFTVSSSEEVPPVFHTDEQRLQQIVKNLLSNAFKFTEEGSVEVTFEKAAQSDFFGLPLSAYTDDWLKITVLDTGIGIPAEKQQLIFEAFQQADGATMRKYGGTGLGLSISKEFAQLLGGICKVESEEGKGSRFTLVIPNLPNGMPEIEAGTLAFEEAAVTAEPLEEVSEPASPPAAEGNSEADHQHTGTELKDKTVIVVDDDHRNIYALKNALNKEGMNVLTAENGMQCLDLIMGTEKIDIVLMDIMMPVMDGYETMKRLRGLDRHQDVPIIALTAKAMKGDREKCMEAGATDYISKPLKLDQLLSVMRVWLS</sequence>
<dbReference type="EMBL" id="CP015506">
    <property type="protein sequence ID" value="AND38000.1"/>
    <property type="molecule type" value="Genomic_DNA"/>
</dbReference>
<evidence type="ECO:0000256" key="8">
    <source>
        <dbReference type="ARBA" id="ARBA00022741"/>
    </source>
</evidence>
<dbReference type="InterPro" id="IPR001789">
    <property type="entry name" value="Sig_transdc_resp-reg_receiver"/>
</dbReference>
<dbReference type="EC" id="2.7.13.3" evidence="4"/>
<comment type="catalytic activity">
    <reaction evidence="1">
        <text>ATP + protein L-histidine = ADP + protein N-phospho-L-histidine.</text>
        <dbReference type="EC" id="2.7.13.3"/>
    </reaction>
</comment>
<keyword evidence="7" id="KW-0808">Transferase</keyword>
<feature type="modified residue" description="4-aspartylphosphate" evidence="14">
    <location>
        <position position="863"/>
    </location>
</feature>
<dbReference type="Gene3D" id="3.40.50.2300">
    <property type="match status" value="1"/>
</dbReference>
<dbReference type="Gene3D" id="3.30.450.40">
    <property type="match status" value="1"/>
</dbReference>
<keyword evidence="9 21" id="KW-0418">Kinase</keyword>
<feature type="domain" description="Histidine kinase" evidence="18">
    <location>
        <begin position="526"/>
        <end position="759"/>
    </location>
</feature>
<dbReference type="Gene3D" id="1.10.287.130">
    <property type="match status" value="1"/>
</dbReference>
<dbReference type="InterPro" id="IPR029016">
    <property type="entry name" value="GAF-like_dom_sf"/>
</dbReference>